<protein>
    <submittedName>
        <fullName evidence="2">Membrane protein TE20</fullName>
    </submittedName>
</protein>
<name>A0A0K1R1E0_9ALPH</name>
<dbReference type="KEGG" id="vg:26122593"/>
<proteinExistence type="predicted"/>
<dbReference type="EMBL" id="KT008627">
    <property type="protein sequence ID" value="AKV40729.1"/>
    <property type="molecule type" value="Genomic_DNA"/>
</dbReference>
<evidence type="ECO:0000256" key="1">
    <source>
        <dbReference type="SAM" id="Phobius"/>
    </source>
</evidence>
<keyword evidence="1" id="KW-0472">Membrane</keyword>
<feature type="transmembrane region" description="Helical" evidence="1">
    <location>
        <begin position="218"/>
        <end position="245"/>
    </location>
</feature>
<sequence length="262" mass="29320">MMFTWLWLVTLIGMVSSEPSILLDFQKIITKQDVSAVCTVTGGGDGTIKWKMNDQPISTHQESFALDVRISEFHAPFPKGQSPKTIQLTCLFCKQTEEPCLNVSSVARVVPVPSISILLDETAQLAICDLSMAHSPLLTIQWHVNDRPVIRLTPSSHEVVILPSGEMTHRLTSYLPFIRRYTDDTRGDLYRCSTSDYVKYPLSAMVSRVNFRFGGISFHGVFVTITTLLGISILCTAMLCCIFGSTKRRNDMPNRIYGPSCY</sequence>
<accession>A0A0K1R1E0</accession>
<evidence type="ECO:0000313" key="3">
    <source>
        <dbReference type="EMBL" id="AKV40729.1"/>
    </source>
</evidence>
<organism evidence="3 4">
    <name type="scientific">Testudinid alphaherpesvirus 3</name>
    <dbReference type="NCBI Taxonomy" id="2560801"/>
    <lineage>
        <taxon>Viruses</taxon>
        <taxon>Duplodnaviria</taxon>
        <taxon>Heunggongvirae</taxon>
        <taxon>Peploviricota</taxon>
        <taxon>Herviviricetes</taxon>
        <taxon>Herpesvirales</taxon>
        <taxon>Orthoherpesviridae</taxon>
        <taxon>Alphaherpesvirinae</taxon>
        <taxon>Scutavirus</taxon>
        <taxon>Scutavirus testudinidalpha3</taxon>
    </lineage>
</organism>
<evidence type="ECO:0000313" key="2">
    <source>
        <dbReference type="EMBL" id="AIU39259.1"/>
    </source>
</evidence>
<dbReference type="EMBL" id="KM924292">
    <property type="protein sequence ID" value="AIU39259.1"/>
    <property type="molecule type" value="Genomic_DNA"/>
</dbReference>
<reference evidence="2 5" key="1">
    <citation type="journal article" date="2015" name="J. Virol.">
        <title>The Genome of a Tortoise Herpesvirus (Testudinid Herpesvirus 3) Has a Novel Structure and Contains a Large Region That Is Not Required for Replication In Vitro or Virulence In Vivo.</title>
        <authorList>
            <person name="Gandar F."/>
            <person name="Wilkie G.S."/>
            <person name="Gatherer D."/>
            <person name="Kerr K."/>
            <person name="Marlier D."/>
            <person name="Diez M."/>
            <person name="Marschang R.E."/>
            <person name="Mast J."/>
            <person name="Dewals B.G."/>
            <person name="Davison A.J."/>
            <person name="Vanderplasschen A.F."/>
        </authorList>
    </citation>
    <scope>NUCLEOTIDE SEQUENCE [LARGE SCALE GENOMIC DNA]</scope>
    <source>
        <strain evidence="2 5">1976</strain>
    </source>
</reference>
<gene>
    <name evidence="3" type="primary">ORF82</name>
    <name evidence="2" type="synonym">TE20</name>
</gene>
<reference evidence="3 4" key="2">
    <citation type="journal article" date="2015" name="PLoS ONE">
        <title>A Genomic Approach to Unravel Host-Pathogen Interaction in Chelonians: The Example of Testudinid Herpesvirus 3.</title>
        <authorList>
            <person name="Origgi F.C."/>
            <person name="Tecilla M."/>
            <person name="Pilo P."/>
            <person name="Aloisio F."/>
            <person name="Otten P."/>
            <person name="Aguilar-Bultet L."/>
            <person name="Sattler U."/>
            <person name="Roccabianca P."/>
            <person name="Romero C.H."/>
            <person name="Bloom D.C."/>
            <person name="Jacobson E.R."/>
        </authorList>
    </citation>
    <scope>NUCLEOTIDE SEQUENCE [LARGE SCALE GENOMIC DNA]</scope>
    <source>
        <strain evidence="3">US1976/98</strain>
    </source>
</reference>
<dbReference type="Proteomes" id="UP000208106">
    <property type="component" value="Segment"/>
</dbReference>
<dbReference type="Proteomes" id="UP000100290">
    <property type="component" value="Segment"/>
</dbReference>
<evidence type="ECO:0000313" key="4">
    <source>
        <dbReference type="Proteomes" id="UP000100290"/>
    </source>
</evidence>
<keyword evidence="5" id="KW-1185">Reference proteome</keyword>
<evidence type="ECO:0000313" key="5">
    <source>
        <dbReference type="Proteomes" id="UP000208106"/>
    </source>
</evidence>
<keyword evidence="1" id="KW-1133">Transmembrane helix</keyword>
<keyword evidence="1" id="KW-0812">Transmembrane</keyword>